<proteinExistence type="predicted"/>
<dbReference type="PANTHER" id="PTHR10000:SF8">
    <property type="entry name" value="HAD SUPERFAMILY HYDROLASE-LIKE, TYPE 3"/>
    <property type="match status" value="1"/>
</dbReference>
<dbReference type="Proteomes" id="UP000179934">
    <property type="component" value="Unassembled WGS sequence"/>
</dbReference>
<gene>
    <name evidence="1" type="ORF">BJD16_11570</name>
</gene>
<comment type="caution">
    <text evidence="1">The sequence shown here is derived from an EMBL/GenBank/DDBJ whole genome shotgun (WGS) entry which is preliminary data.</text>
</comment>
<dbReference type="GO" id="GO:0016791">
    <property type="term" value="F:phosphatase activity"/>
    <property type="evidence" value="ECO:0007669"/>
    <property type="project" value="TreeGrafter"/>
</dbReference>
<reference evidence="1 2" key="1">
    <citation type="submission" date="2016-09" db="EMBL/GenBank/DDBJ databases">
        <title>Draft Genome Sequence of Aeromonas sobria Strain 08005, Isolated from Sick Rana catesbeiana.</title>
        <authorList>
            <person name="Yang Q."/>
        </authorList>
    </citation>
    <scope>NUCLEOTIDE SEQUENCE [LARGE SCALE GENOMIC DNA]</scope>
    <source>
        <strain evidence="1 2">08005</strain>
    </source>
</reference>
<evidence type="ECO:0000313" key="2">
    <source>
        <dbReference type="Proteomes" id="UP000179934"/>
    </source>
</evidence>
<name>A0A1S2CZ95_AERSO</name>
<dbReference type="PANTHER" id="PTHR10000">
    <property type="entry name" value="PHOSPHOSERINE PHOSPHATASE"/>
    <property type="match status" value="1"/>
</dbReference>
<keyword evidence="1" id="KW-0378">Hydrolase</keyword>
<dbReference type="InterPro" id="IPR000150">
    <property type="entry name" value="Cof"/>
</dbReference>
<sequence>MTTGALVSTQIKFIAVDMDGTLLNSQKALPVDFFEVFALLQQQGVLFAAASGRQYHSLLDIFSPIKDQMVFIAENGTYVVYQGNELHSSLIDQQDAYQMITAVRQIAGSHLVLCGKHTAYTETTCQAALDEMNNYYHSLVQVDDLLAIDDEFIKVAVLNFNGAEQHVYPVVFPHFGDSHQVVVSGEIWLDFMHKDASKGAAIKKLQTVFDFNYEQSMSFGDFFNDVEMLKETYHSYAMANAHPEIKKLARFIAPGNDEQGVTQIIRQRVLQAAPSR</sequence>
<dbReference type="STRING" id="646.BJD16_11570"/>
<dbReference type="EMBL" id="MKFU01000008">
    <property type="protein sequence ID" value="OHY93926.1"/>
    <property type="molecule type" value="Genomic_DNA"/>
</dbReference>
<dbReference type="GO" id="GO:0000287">
    <property type="term" value="F:magnesium ion binding"/>
    <property type="evidence" value="ECO:0007669"/>
    <property type="project" value="UniProtKB-ARBA"/>
</dbReference>
<dbReference type="Pfam" id="PF08282">
    <property type="entry name" value="Hydrolase_3"/>
    <property type="match status" value="1"/>
</dbReference>
<dbReference type="NCBIfam" id="TIGR00099">
    <property type="entry name" value="Cof-subfamily"/>
    <property type="match status" value="1"/>
</dbReference>
<dbReference type="PROSITE" id="PS01228">
    <property type="entry name" value="COF_1"/>
    <property type="match status" value="1"/>
</dbReference>
<organism evidence="1 2">
    <name type="scientific">Aeromonas sobria</name>
    <dbReference type="NCBI Taxonomy" id="646"/>
    <lineage>
        <taxon>Bacteria</taxon>
        <taxon>Pseudomonadati</taxon>
        <taxon>Pseudomonadota</taxon>
        <taxon>Gammaproteobacteria</taxon>
        <taxon>Aeromonadales</taxon>
        <taxon>Aeromonadaceae</taxon>
        <taxon>Aeromonas</taxon>
    </lineage>
</organism>
<dbReference type="CDD" id="cd07518">
    <property type="entry name" value="HAD_YbiV-Like"/>
    <property type="match status" value="1"/>
</dbReference>
<dbReference type="SFLD" id="SFLDS00003">
    <property type="entry name" value="Haloacid_Dehalogenase"/>
    <property type="match status" value="1"/>
</dbReference>
<dbReference type="SFLD" id="SFLDG01140">
    <property type="entry name" value="C2.B:_Phosphomannomutase_and_P"/>
    <property type="match status" value="1"/>
</dbReference>
<dbReference type="OrthoDB" id="5498330at2"/>
<protein>
    <submittedName>
        <fullName evidence="1">HAD family hydrolase</fullName>
    </submittedName>
</protein>
<accession>A0A1S2CZ95</accession>
<dbReference type="NCBIfam" id="TIGR01484">
    <property type="entry name" value="HAD-SF-IIB"/>
    <property type="match status" value="1"/>
</dbReference>
<evidence type="ECO:0000313" key="1">
    <source>
        <dbReference type="EMBL" id="OHY93926.1"/>
    </source>
</evidence>
<dbReference type="InterPro" id="IPR036412">
    <property type="entry name" value="HAD-like_sf"/>
</dbReference>
<dbReference type="SUPFAM" id="SSF56784">
    <property type="entry name" value="HAD-like"/>
    <property type="match status" value="1"/>
</dbReference>
<dbReference type="Gene3D" id="3.40.50.1000">
    <property type="entry name" value="HAD superfamily/HAD-like"/>
    <property type="match status" value="1"/>
</dbReference>
<dbReference type="InterPro" id="IPR023214">
    <property type="entry name" value="HAD_sf"/>
</dbReference>
<dbReference type="Gene3D" id="3.30.1240.10">
    <property type="match status" value="1"/>
</dbReference>
<dbReference type="InterPro" id="IPR006379">
    <property type="entry name" value="HAD-SF_hydro_IIB"/>
</dbReference>
<dbReference type="AlphaFoldDB" id="A0A1S2CZ95"/>
<dbReference type="GO" id="GO:0005829">
    <property type="term" value="C:cytosol"/>
    <property type="evidence" value="ECO:0007669"/>
    <property type="project" value="TreeGrafter"/>
</dbReference>